<dbReference type="InterPro" id="IPR013154">
    <property type="entry name" value="ADH-like_N"/>
</dbReference>
<evidence type="ECO:0000259" key="9">
    <source>
        <dbReference type="Pfam" id="PF08240"/>
    </source>
</evidence>
<evidence type="ECO:0000256" key="4">
    <source>
        <dbReference type="ARBA" id="ARBA00022833"/>
    </source>
</evidence>
<dbReference type="SUPFAM" id="SSF50129">
    <property type="entry name" value="GroES-like"/>
    <property type="match status" value="1"/>
</dbReference>
<dbReference type="EMBL" id="LAQI01000036">
    <property type="protein sequence ID" value="KKY25663.1"/>
    <property type="molecule type" value="Genomic_DNA"/>
</dbReference>
<name>A0A0G2GQM7_9PEZI</name>
<evidence type="ECO:0000256" key="2">
    <source>
        <dbReference type="ARBA" id="ARBA00008072"/>
    </source>
</evidence>
<dbReference type="InterPro" id="IPR013149">
    <property type="entry name" value="ADH-like_C"/>
</dbReference>
<evidence type="ECO:0000313" key="11">
    <source>
        <dbReference type="Proteomes" id="UP000034182"/>
    </source>
</evidence>
<dbReference type="Pfam" id="PF08240">
    <property type="entry name" value="ADH_N"/>
    <property type="match status" value="1"/>
</dbReference>
<dbReference type="GO" id="GO:0008270">
    <property type="term" value="F:zinc ion binding"/>
    <property type="evidence" value="ECO:0007669"/>
    <property type="project" value="InterPro"/>
</dbReference>
<dbReference type="SUPFAM" id="SSF51735">
    <property type="entry name" value="NAD(P)-binding Rossmann-fold domains"/>
    <property type="match status" value="1"/>
</dbReference>
<protein>
    <submittedName>
        <fullName evidence="10">Putative alcohol dehydrogenase superfamily zinc-containing</fullName>
    </submittedName>
</protein>
<organism evidence="10 11">
    <name type="scientific">Diplodia seriata</name>
    <dbReference type="NCBI Taxonomy" id="420778"/>
    <lineage>
        <taxon>Eukaryota</taxon>
        <taxon>Fungi</taxon>
        <taxon>Dikarya</taxon>
        <taxon>Ascomycota</taxon>
        <taxon>Pezizomycotina</taxon>
        <taxon>Dothideomycetes</taxon>
        <taxon>Dothideomycetes incertae sedis</taxon>
        <taxon>Botryosphaeriales</taxon>
        <taxon>Botryosphaeriaceae</taxon>
        <taxon>Diplodia</taxon>
    </lineage>
</organism>
<dbReference type="PANTHER" id="PTHR42813">
    <property type="entry name" value="ZINC-TYPE ALCOHOL DEHYDROGENASE-LIKE"/>
    <property type="match status" value="1"/>
</dbReference>
<feature type="domain" description="Alcohol dehydrogenase-like C-terminal" evidence="8">
    <location>
        <begin position="183"/>
        <end position="305"/>
    </location>
</feature>
<dbReference type="InterPro" id="IPR036291">
    <property type="entry name" value="NAD(P)-bd_dom_sf"/>
</dbReference>
<feature type="domain" description="Alcohol dehydrogenase-like N-terminal" evidence="9">
    <location>
        <begin position="33"/>
        <end position="137"/>
    </location>
</feature>
<dbReference type="AlphaFoldDB" id="A0A0G2GQM7"/>
<dbReference type="GO" id="GO:0016491">
    <property type="term" value="F:oxidoreductase activity"/>
    <property type="evidence" value="ECO:0007669"/>
    <property type="project" value="UniProtKB-KW"/>
</dbReference>
<dbReference type="Gene3D" id="3.40.50.720">
    <property type="entry name" value="NAD(P)-binding Rossmann-like Domain"/>
    <property type="match status" value="1"/>
</dbReference>
<comment type="caution">
    <text evidence="10">The sequence shown here is derived from an EMBL/GenBank/DDBJ whole genome shotgun (WGS) entry which is preliminary data.</text>
</comment>
<dbReference type="InterPro" id="IPR011032">
    <property type="entry name" value="GroES-like_sf"/>
</dbReference>
<keyword evidence="3 7" id="KW-0479">Metal-binding</keyword>
<evidence type="ECO:0000256" key="3">
    <source>
        <dbReference type="ARBA" id="ARBA00022723"/>
    </source>
</evidence>
<dbReference type="Gene3D" id="3.90.180.10">
    <property type="entry name" value="Medium-chain alcohol dehydrogenases, catalytic domain"/>
    <property type="match status" value="1"/>
</dbReference>
<dbReference type="PANTHER" id="PTHR42813:SF3">
    <property type="entry name" value="GLUTATHIONE-INDEPENDENT FORMALDEHYDE DEHYDROGENASE"/>
    <property type="match status" value="1"/>
</dbReference>
<evidence type="ECO:0000256" key="6">
    <source>
        <dbReference type="ARBA" id="ARBA00023027"/>
    </source>
</evidence>
<sequence>MSLNVSTMRGVMYYGVPYQVNVTNLPVPAIQEPTDALVRITTSALCGSDMHMYHGYQGDVPSWQMGHEAMGYIAEIGHAVSSLAVGDYVVIPDNVASGHLDLEPRQWESFGVGAGLDGLQAEYARVPFADDSLIPVPLTHNTTNATMEQNYVLLSDIFPTGYTAVERSGMEPGDTVAVFGAGPVGLIAVYTALMRGASKVYSVDHVPMRLAIAERMGAIPINFAESDPVQQIMQHEPSGVKRAVDCVGMEAVNGDGETDSGIVISNMLQVTAQGGGIGQVGVYLPTTNGSGSPLGSLLNTNITFSAAEFFAKGLSFKSGIVDPLPLAGQLIDLIASGRANPAEYIGTASVGIEEAPEYYRRFSDHEEVKVFFTFP</sequence>
<dbReference type="Pfam" id="PF00107">
    <property type="entry name" value="ADH_zinc_N"/>
    <property type="match status" value="1"/>
</dbReference>
<evidence type="ECO:0000256" key="7">
    <source>
        <dbReference type="RuleBase" id="RU361277"/>
    </source>
</evidence>
<reference evidence="10 11" key="1">
    <citation type="submission" date="2015-03" db="EMBL/GenBank/DDBJ databases">
        <authorList>
            <person name="Morales-Cruz A."/>
            <person name="Amrine K.C."/>
            <person name="Cantu D."/>
        </authorList>
    </citation>
    <scope>NUCLEOTIDE SEQUENCE [LARGE SCALE GENOMIC DNA]</scope>
    <source>
        <strain evidence="10">DS831</strain>
    </source>
</reference>
<dbReference type="Proteomes" id="UP000034182">
    <property type="component" value="Unassembled WGS sequence"/>
</dbReference>
<proteinExistence type="inferred from homology"/>
<evidence type="ECO:0000313" key="10">
    <source>
        <dbReference type="EMBL" id="KKY25663.1"/>
    </source>
</evidence>
<comment type="similarity">
    <text evidence="2 7">Belongs to the zinc-containing alcohol dehydrogenase family.</text>
</comment>
<comment type="cofactor">
    <cofactor evidence="1 7">
        <name>Zn(2+)</name>
        <dbReference type="ChEBI" id="CHEBI:29105"/>
    </cofactor>
</comment>
<evidence type="ECO:0000256" key="1">
    <source>
        <dbReference type="ARBA" id="ARBA00001947"/>
    </source>
</evidence>
<dbReference type="InterPro" id="IPR002328">
    <property type="entry name" value="ADH_Zn_CS"/>
</dbReference>
<gene>
    <name evidence="10" type="ORF">UCDDS831_g02006</name>
</gene>
<keyword evidence="4 7" id="KW-0862">Zinc</keyword>
<keyword evidence="6" id="KW-0520">NAD</keyword>
<dbReference type="PROSITE" id="PS00059">
    <property type="entry name" value="ADH_ZINC"/>
    <property type="match status" value="1"/>
</dbReference>
<evidence type="ECO:0000259" key="8">
    <source>
        <dbReference type="Pfam" id="PF00107"/>
    </source>
</evidence>
<reference evidence="10 11" key="2">
    <citation type="submission" date="2015-05" db="EMBL/GenBank/DDBJ databases">
        <title>Distinctive expansion of gene families associated with plant cell wall degradation and secondary metabolism in the genomes of grapevine trunk pathogens.</title>
        <authorList>
            <person name="Lawrence D.P."/>
            <person name="Travadon R."/>
            <person name="Rolshausen P.E."/>
            <person name="Baumgartner K."/>
        </authorList>
    </citation>
    <scope>NUCLEOTIDE SEQUENCE [LARGE SCALE GENOMIC DNA]</scope>
    <source>
        <strain evidence="10">DS831</strain>
    </source>
</reference>
<keyword evidence="5" id="KW-0560">Oxidoreductase</keyword>
<accession>A0A0G2GQM7</accession>
<evidence type="ECO:0000256" key="5">
    <source>
        <dbReference type="ARBA" id="ARBA00023002"/>
    </source>
</evidence>